<accession>A0ABT1BU07</accession>
<dbReference type="Proteomes" id="UP001204015">
    <property type="component" value="Unassembled WGS sequence"/>
</dbReference>
<dbReference type="SUPFAM" id="SSF47729">
    <property type="entry name" value="IHF-like DNA-binding proteins"/>
    <property type="match status" value="1"/>
</dbReference>
<feature type="compositionally biased region" description="Low complexity" evidence="2">
    <location>
        <begin position="145"/>
        <end position="154"/>
    </location>
</feature>
<name>A0ABT1BU07_9BACT</name>
<sequence>MSKAYKIVAKKLTMGDQKGETVYTVRPVSYGTLSTEDVARQISAESTATPGDVKAVLDRYAYYVKENLKKGYSIELLGFGNLYLRFITGKAVNEKKKADASLVKSLMPGFRPSFTITGNGNRLYDLIPEKISLVKYGEEETTDNGTATPPSDGGTTTGGGTTTAG</sequence>
<dbReference type="InterPro" id="IPR041607">
    <property type="entry name" value="HU-HIG"/>
</dbReference>
<dbReference type="GO" id="GO:0003677">
    <property type="term" value="F:DNA binding"/>
    <property type="evidence" value="ECO:0007669"/>
    <property type="project" value="UniProtKB-KW"/>
</dbReference>
<evidence type="ECO:0000313" key="5">
    <source>
        <dbReference type="Proteomes" id="UP001204015"/>
    </source>
</evidence>
<evidence type="ECO:0000256" key="2">
    <source>
        <dbReference type="SAM" id="MobiDB-lite"/>
    </source>
</evidence>
<keyword evidence="5" id="KW-1185">Reference proteome</keyword>
<keyword evidence="1 4" id="KW-0238">DNA-binding</keyword>
<dbReference type="InterPro" id="IPR010992">
    <property type="entry name" value="IHF-like_DNA-bd_dom_sf"/>
</dbReference>
<dbReference type="EMBL" id="JAMXLY010000004">
    <property type="protein sequence ID" value="MCO6024571.1"/>
    <property type="molecule type" value="Genomic_DNA"/>
</dbReference>
<feature type="domain" description="HU" evidence="3">
    <location>
        <begin position="1"/>
        <end position="117"/>
    </location>
</feature>
<feature type="compositionally biased region" description="Gly residues" evidence="2">
    <location>
        <begin position="155"/>
        <end position="165"/>
    </location>
</feature>
<comment type="caution">
    <text evidence="4">The sequence shown here is derived from an EMBL/GenBank/DDBJ whole genome shotgun (WGS) entry which is preliminary data.</text>
</comment>
<dbReference type="Gene3D" id="4.10.520.10">
    <property type="entry name" value="IHF-like DNA-binding proteins"/>
    <property type="match status" value="1"/>
</dbReference>
<gene>
    <name evidence="4" type="ORF">NG821_01700</name>
</gene>
<dbReference type="InterPro" id="IPR005902">
    <property type="entry name" value="HU_DNA-bd_put"/>
</dbReference>
<evidence type="ECO:0000256" key="1">
    <source>
        <dbReference type="ARBA" id="ARBA00023125"/>
    </source>
</evidence>
<proteinExistence type="predicted"/>
<organism evidence="4 5">
    <name type="scientific">Segatella cerevisiae</name>
    <dbReference type="NCBI Taxonomy" id="2053716"/>
    <lineage>
        <taxon>Bacteria</taxon>
        <taxon>Pseudomonadati</taxon>
        <taxon>Bacteroidota</taxon>
        <taxon>Bacteroidia</taxon>
        <taxon>Bacteroidales</taxon>
        <taxon>Prevotellaceae</taxon>
        <taxon>Segatella</taxon>
    </lineage>
</organism>
<protein>
    <submittedName>
        <fullName evidence="4">HU family DNA-binding protein</fullName>
    </submittedName>
</protein>
<evidence type="ECO:0000259" key="3">
    <source>
        <dbReference type="Pfam" id="PF18291"/>
    </source>
</evidence>
<dbReference type="NCBIfam" id="TIGR01201">
    <property type="entry name" value="HU_rel"/>
    <property type="match status" value="1"/>
</dbReference>
<dbReference type="Pfam" id="PF18291">
    <property type="entry name" value="HU-HIG"/>
    <property type="match status" value="1"/>
</dbReference>
<reference evidence="4 5" key="1">
    <citation type="submission" date="2022-06" db="EMBL/GenBank/DDBJ databases">
        <title>A taxonomic note on the genus Prevotella: Description of four novel genera and emended description of the genera Hallella and Xylanibacter.</title>
        <authorList>
            <person name="Hitch T.C.A."/>
        </authorList>
    </citation>
    <scope>NUCLEOTIDE SEQUENCE [LARGE SCALE GENOMIC DNA]</scope>
    <source>
        <strain evidence="4 5">DSM 100619</strain>
    </source>
</reference>
<evidence type="ECO:0000313" key="4">
    <source>
        <dbReference type="EMBL" id="MCO6024571.1"/>
    </source>
</evidence>
<dbReference type="RefSeq" id="WP_252759935.1">
    <property type="nucleotide sequence ID" value="NZ_JAMXLY010000004.1"/>
</dbReference>
<feature type="region of interest" description="Disordered" evidence="2">
    <location>
        <begin position="138"/>
        <end position="165"/>
    </location>
</feature>